<sequence length="160" mass="18618">MVMTQTRKRCQMLKKLKIMYKIVRNNNKVSPPRSSINSKLGGVYLLNNQLDMNDIKSLFKKFDECLDHKELRFSTALKPSLLVVVWRKGKKECINAKIMEYGSFYIELKDPADSVKPLGLVSNNVAEMAIHVYLLNNQLDRNDIKSLFRKSDDRLDHKEL</sequence>
<comment type="caution">
    <text evidence="1">The sequence shown here is derived from an EMBL/GenBank/DDBJ whole genome shotgun (WGS) entry which is preliminary data.</text>
</comment>
<name>A0A6G1EJ18_9ORYZ</name>
<feature type="non-terminal residue" evidence="1">
    <location>
        <position position="160"/>
    </location>
</feature>
<dbReference type="Proteomes" id="UP000479710">
    <property type="component" value="Unassembled WGS sequence"/>
</dbReference>
<reference evidence="1 2" key="1">
    <citation type="submission" date="2019-11" db="EMBL/GenBank/DDBJ databases">
        <title>Whole genome sequence of Oryza granulata.</title>
        <authorList>
            <person name="Li W."/>
        </authorList>
    </citation>
    <scope>NUCLEOTIDE SEQUENCE [LARGE SCALE GENOMIC DNA]</scope>
    <source>
        <strain evidence="2">cv. Menghai</strain>
        <tissue evidence="1">Leaf</tissue>
    </source>
</reference>
<gene>
    <name evidence="1" type="ORF">E2562_014904</name>
</gene>
<accession>A0A6G1EJ18</accession>
<evidence type="ECO:0000313" key="1">
    <source>
        <dbReference type="EMBL" id="KAF0924798.1"/>
    </source>
</evidence>
<organism evidence="1 2">
    <name type="scientific">Oryza meyeriana var. granulata</name>
    <dbReference type="NCBI Taxonomy" id="110450"/>
    <lineage>
        <taxon>Eukaryota</taxon>
        <taxon>Viridiplantae</taxon>
        <taxon>Streptophyta</taxon>
        <taxon>Embryophyta</taxon>
        <taxon>Tracheophyta</taxon>
        <taxon>Spermatophyta</taxon>
        <taxon>Magnoliopsida</taxon>
        <taxon>Liliopsida</taxon>
        <taxon>Poales</taxon>
        <taxon>Poaceae</taxon>
        <taxon>BOP clade</taxon>
        <taxon>Oryzoideae</taxon>
        <taxon>Oryzeae</taxon>
        <taxon>Oryzinae</taxon>
        <taxon>Oryza</taxon>
        <taxon>Oryza meyeriana</taxon>
    </lineage>
</organism>
<dbReference type="OrthoDB" id="682309at2759"/>
<dbReference type="EMBL" id="SPHZ02000003">
    <property type="protein sequence ID" value="KAF0924798.1"/>
    <property type="molecule type" value="Genomic_DNA"/>
</dbReference>
<evidence type="ECO:0000313" key="2">
    <source>
        <dbReference type="Proteomes" id="UP000479710"/>
    </source>
</evidence>
<protein>
    <submittedName>
        <fullName evidence="1">Uncharacterized protein</fullName>
    </submittedName>
</protein>
<proteinExistence type="predicted"/>
<dbReference type="AlphaFoldDB" id="A0A6G1EJ18"/>
<keyword evidence="2" id="KW-1185">Reference proteome</keyword>